<dbReference type="Proteomes" id="UP000002051">
    <property type="component" value="Unassembled WGS sequence"/>
</dbReference>
<accession>G7KW50</accession>
<dbReference type="STRING" id="3880.G7KW50"/>
<dbReference type="PaxDb" id="3880-AES80650"/>
<evidence type="ECO:0000313" key="2">
    <source>
        <dbReference type="EnsemblPlants" id="AES80650"/>
    </source>
</evidence>
<evidence type="ECO:0000313" key="1">
    <source>
        <dbReference type="EMBL" id="AES80650.1"/>
    </source>
</evidence>
<dbReference type="HOGENOM" id="CLU_2240621_0_0_1"/>
<evidence type="ECO:0000313" key="3">
    <source>
        <dbReference type="Proteomes" id="UP000002051"/>
    </source>
</evidence>
<gene>
    <name evidence="1" type="ordered locus">MTR_7g083140</name>
</gene>
<dbReference type="AlphaFoldDB" id="G7KW50"/>
<organism evidence="1 3">
    <name type="scientific">Medicago truncatula</name>
    <name type="common">Barrel medic</name>
    <name type="synonym">Medicago tribuloides</name>
    <dbReference type="NCBI Taxonomy" id="3880"/>
    <lineage>
        <taxon>Eukaryota</taxon>
        <taxon>Viridiplantae</taxon>
        <taxon>Streptophyta</taxon>
        <taxon>Embryophyta</taxon>
        <taxon>Tracheophyta</taxon>
        <taxon>Spermatophyta</taxon>
        <taxon>Magnoliopsida</taxon>
        <taxon>eudicotyledons</taxon>
        <taxon>Gunneridae</taxon>
        <taxon>Pentapetalae</taxon>
        <taxon>rosids</taxon>
        <taxon>fabids</taxon>
        <taxon>Fabales</taxon>
        <taxon>Fabaceae</taxon>
        <taxon>Papilionoideae</taxon>
        <taxon>50 kb inversion clade</taxon>
        <taxon>NPAAA clade</taxon>
        <taxon>Hologalegina</taxon>
        <taxon>IRL clade</taxon>
        <taxon>Trifolieae</taxon>
        <taxon>Medicago</taxon>
    </lineage>
</organism>
<reference evidence="1 3" key="2">
    <citation type="journal article" date="2014" name="BMC Genomics">
        <title>An improved genome release (version Mt4.0) for the model legume Medicago truncatula.</title>
        <authorList>
            <person name="Tang H."/>
            <person name="Krishnakumar V."/>
            <person name="Bidwell S."/>
            <person name="Rosen B."/>
            <person name="Chan A."/>
            <person name="Zhou S."/>
            <person name="Gentzbittel L."/>
            <person name="Childs K.L."/>
            <person name="Yandell M."/>
            <person name="Gundlach H."/>
            <person name="Mayer K.F."/>
            <person name="Schwartz D.C."/>
            <person name="Town C.D."/>
        </authorList>
    </citation>
    <scope>GENOME REANNOTATION</scope>
    <source>
        <strain evidence="2 3">cv. Jemalong A17</strain>
    </source>
</reference>
<name>G7KW50_MEDTR</name>
<reference evidence="1 3" key="1">
    <citation type="journal article" date="2011" name="Nature">
        <title>The Medicago genome provides insight into the evolution of rhizobial symbioses.</title>
        <authorList>
            <person name="Young N.D."/>
            <person name="Debelle F."/>
            <person name="Oldroyd G.E."/>
            <person name="Geurts R."/>
            <person name="Cannon S.B."/>
            <person name="Udvardi M.K."/>
            <person name="Benedito V.A."/>
            <person name="Mayer K.F."/>
            <person name="Gouzy J."/>
            <person name="Schoof H."/>
            <person name="Van de Peer Y."/>
            <person name="Proost S."/>
            <person name="Cook D.R."/>
            <person name="Meyers B.C."/>
            <person name="Spannagl M."/>
            <person name="Cheung F."/>
            <person name="De Mita S."/>
            <person name="Krishnakumar V."/>
            <person name="Gundlach H."/>
            <person name="Zhou S."/>
            <person name="Mudge J."/>
            <person name="Bharti A.K."/>
            <person name="Murray J.D."/>
            <person name="Naoumkina M.A."/>
            <person name="Rosen B."/>
            <person name="Silverstein K.A."/>
            <person name="Tang H."/>
            <person name="Rombauts S."/>
            <person name="Zhao P.X."/>
            <person name="Zhou P."/>
            <person name="Barbe V."/>
            <person name="Bardou P."/>
            <person name="Bechner M."/>
            <person name="Bellec A."/>
            <person name="Berger A."/>
            <person name="Berges H."/>
            <person name="Bidwell S."/>
            <person name="Bisseling T."/>
            <person name="Choisne N."/>
            <person name="Couloux A."/>
            <person name="Denny R."/>
            <person name="Deshpande S."/>
            <person name="Dai X."/>
            <person name="Doyle J.J."/>
            <person name="Dudez A.M."/>
            <person name="Farmer A.D."/>
            <person name="Fouteau S."/>
            <person name="Franken C."/>
            <person name="Gibelin C."/>
            <person name="Gish J."/>
            <person name="Goldstein S."/>
            <person name="Gonzalez A.J."/>
            <person name="Green P.J."/>
            <person name="Hallab A."/>
            <person name="Hartog M."/>
            <person name="Hua A."/>
            <person name="Humphray S.J."/>
            <person name="Jeong D.H."/>
            <person name="Jing Y."/>
            <person name="Jocker A."/>
            <person name="Kenton S.M."/>
            <person name="Kim D.J."/>
            <person name="Klee K."/>
            <person name="Lai H."/>
            <person name="Lang C."/>
            <person name="Lin S."/>
            <person name="Macmil S.L."/>
            <person name="Magdelenat G."/>
            <person name="Matthews L."/>
            <person name="McCorrison J."/>
            <person name="Monaghan E.L."/>
            <person name="Mun J.H."/>
            <person name="Najar F.Z."/>
            <person name="Nicholson C."/>
            <person name="Noirot C."/>
            <person name="O'Bleness M."/>
            <person name="Paule C.R."/>
            <person name="Poulain J."/>
            <person name="Prion F."/>
            <person name="Qin B."/>
            <person name="Qu C."/>
            <person name="Retzel E.F."/>
            <person name="Riddle C."/>
            <person name="Sallet E."/>
            <person name="Samain S."/>
            <person name="Samson N."/>
            <person name="Sanders I."/>
            <person name="Saurat O."/>
            <person name="Scarpelli C."/>
            <person name="Schiex T."/>
            <person name="Segurens B."/>
            <person name="Severin A.J."/>
            <person name="Sherrier D.J."/>
            <person name="Shi R."/>
            <person name="Sims S."/>
            <person name="Singer S.R."/>
            <person name="Sinharoy S."/>
            <person name="Sterck L."/>
            <person name="Viollet A."/>
            <person name="Wang B.B."/>
            <person name="Wang K."/>
            <person name="Wang M."/>
            <person name="Wang X."/>
            <person name="Warfsmann J."/>
            <person name="Weissenbach J."/>
            <person name="White D.D."/>
            <person name="White J.D."/>
            <person name="Wiley G.B."/>
            <person name="Wincker P."/>
            <person name="Xing Y."/>
            <person name="Yang L."/>
            <person name="Yao Z."/>
            <person name="Ying F."/>
            <person name="Zhai J."/>
            <person name="Zhou L."/>
            <person name="Zuber A."/>
            <person name="Denarie J."/>
            <person name="Dixon R.A."/>
            <person name="May G.D."/>
            <person name="Schwartz D.C."/>
            <person name="Rogers J."/>
            <person name="Quetier F."/>
            <person name="Town C.D."/>
            <person name="Roe B.A."/>
        </authorList>
    </citation>
    <scope>NUCLEOTIDE SEQUENCE [LARGE SCALE GENOMIC DNA]</scope>
    <source>
        <strain evidence="1">A17</strain>
        <strain evidence="2 3">cv. Jemalong A17</strain>
    </source>
</reference>
<sequence length="105" mass="12130">MVAARACFFPSVFSPLFRCEPPSQALKLKSSSILSIAPARFEEKEKEKQRRSGWEEYFEQAKELIEEDGGPPRWFSPLECSSQWDNSPLILFLPVEPRHAIKEMN</sequence>
<proteinExistence type="predicted"/>
<dbReference type="EMBL" id="CM001223">
    <property type="protein sequence ID" value="AES80650.1"/>
    <property type="molecule type" value="Genomic_DNA"/>
</dbReference>
<reference evidence="2" key="3">
    <citation type="submission" date="2015-04" db="UniProtKB">
        <authorList>
            <consortium name="EnsemblPlants"/>
        </authorList>
    </citation>
    <scope>IDENTIFICATION</scope>
    <source>
        <strain evidence="2">cv. Jemalong A17</strain>
    </source>
</reference>
<keyword evidence="3" id="KW-1185">Reference proteome</keyword>
<protein>
    <submittedName>
        <fullName evidence="1 2">Uncharacterized protein</fullName>
    </submittedName>
</protein>
<dbReference type="EnsemblPlants" id="AES80650">
    <property type="protein sequence ID" value="AES80650"/>
    <property type="gene ID" value="MTR_7g083140"/>
</dbReference>